<dbReference type="EMBL" id="JARJCM010000153">
    <property type="protein sequence ID" value="KAJ7025457.1"/>
    <property type="molecule type" value="Genomic_DNA"/>
</dbReference>
<organism evidence="2 3">
    <name type="scientific">Mycena alexandri</name>
    <dbReference type="NCBI Taxonomy" id="1745969"/>
    <lineage>
        <taxon>Eukaryota</taxon>
        <taxon>Fungi</taxon>
        <taxon>Dikarya</taxon>
        <taxon>Basidiomycota</taxon>
        <taxon>Agaricomycotina</taxon>
        <taxon>Agaricomycetes</taxon>
        <taxon>Agaricomycetidae</taxon>
        <taxon>Agaricales</taxon>
        <taxon>Marasmiineae</taxon>
        <taxon>Mycenaceae</taxon>
        <taxon>Mycena</taxon>
    </lineage>
</organism>
<dbReference type="Proteomes" id="UP001218188">
    <property type="component" value="Unassembled WGS sequence"/>
</dbReference>
<feature type="non-terminal residue" evidence="2">
    <location>
        <position position="1"/>
    </location>
</feature>
<keyword evidence="3" id="KW-1185">Reference proteome</keyword>
<evidence type="ECO:0000313" key="2">
    <source>
        <dbReference type="EMBL" id="KAJ7025457.1"/>
    </source>
</evidence>
<name>A0AAD6SDX2_9AGAR</name>
<evidence type="ECO:0000313" key="3">
    <source>
        <dbReference type="Proteomes" id="UP001218188"/>
    </source>
</evidence>
<accession>A0AAD6SDX2</accession>
<reference evidence="2" key="1">
    <citation type="submission" date="2023-03" db="EMBL/GenBank/DDBJ databases">
        <title>Massive genome expansion in bonnet fungi (Mycena s.s.) driven by repeated elements and novel gene families across ecological guilds.</title>
        <authorList>
            <consortium name="Lawrence Berkeley National Laboratory"/>
            <person name="Harder C.B."/>
            <person name="Miyauchi S."/>
            <person name="Viragh M."/>
            <person name="Kuo A."/>
            <person name="Thoen E."/>
            <person name="Andreopoulos B."/>
            <person name="Lu D."/>
            <person name="Skrede I."/>
            <person name="Drula E."/>
            <person name="Henrissat B."/>
            <person name="Morin E."/>
            <person name="Kohler A."/>
            <person name="Barry K."/>
            <person name="LaButti K."/>
            <person name="Morin E."/>
            <person name="Salamov A."/>
            <person name="Lipzen A."/>
            <person name="Mereny Z."/>
            <person name="Hegedus B."/>
            <person name="Baldrian P."/>
            <person name="Stursova M."/>
            <person name="Weitz H."/>
            <person name="Taylor A."/>
            <person name="Grigoriev I.V."/>
            <person name="Nagy L.G."/>
            <person name="Martin F."/>
            <person name="Kauserud H."/>
        </authorList>
    </citation>
    <scope>NUCLEOTIDE SEQUENCE</scope>
    <source>
        <strain evidence="2">CBHHK200</strain>
    </source>
</reference>
<protein>
    <submittedName>
        <fullName evidence="2">Uncharacterized protein</fullName>
    </submittedName>
</protein>
<feature type="region of interest" description="Disordered" evidence="1">
    <location>
        <begin position="1"/>
        <end position="39"/>
    </location>
</feature>
<gene>
    <name evidence="2" type="ORF">C8F04DRAFT_1128466</name>
</gene>
<evidence type="ECO:0000256" key="1">
    <source>
        <dbReference type="SAM" id="MobiDB-lite"/>
    </source>
</evidence>
<dbReference type="AlphaFoldDB" id="A0AAD6SDX2"/>
<sequence>MCMRLRQRAAGKAQRERGRKGKRWGRKEIDGGGENQGTGMRMEHGGGLDSAITHDAVELVGRVFTSAGINSEYTLKGPRRRGREEGFSYLPFTHTPPLQTTCRDQGAKLTLPFFGWASGGDTQWELTGALTWGGVSIDEGGEGGCLVGGCVGHGGGLSVEGS</sequence>
<comment type="caution">
    <text evidence="2">The sequence shown here is derived from an EMBL/GenBank/DDBJ whole genome shotgun (WGS) entry which is preliminary data.</text>
</comment>
<proteinExistence type="predicted"/>